<dbReference type="HOGENOM" id="CLU_077094_2_0_5"/>
<protein>
    <recommendedName>
        <fullName evidence="11">Potassium-transporting ATPase KdpC subunit</fullName>
    </recommendedName>
    <alternativeName>
        <fullName evidence="11">ATP phosphohydrolase [potassium-transporting] C chain</fullName>
    </alternativeName>
    <alternativeName>
        <fullName evidence="11">Potassium-binding and translocating subunit C</fullName>
    </alternativeName>
    <alternativeName>
        <fullName evidence="11">Potassium-translocating ATPase C chain</fullName>
    </alternativeName>
</protein>
<dbReference type="PANTHER" id="PTHR30042:SF2">
    <property type="entry name" value="POTASSIUM-TRANSPORTING ATPASE KDPC SUBUNIT"/>
    <property type="match status" value="1"/>
</dbReference>
<keyword evidence="11" id="KW-0997">Cell inner membrane</keyword>
<dbReference type="GO" id="GO:0005524">
    <property type="term" value="F:ATP binding"/>
    <property type="evidence" value="ECO:0007669"/>
    <property type="project" value="UniProtKB-UniRule"/>
</dbReference>
<dbReference type="RefSeq" id="WP_007425088.1">
    <property type="nucleotide sequence ID" value="NC_009469.1"/>
</dbReference>
<keyword evidence="5 11" id="KW-0547">Nucleotide-binding</keyword>
<evidence type="ECO:0000313" key="13">
    <source>
        <dbReference type="Proteomes" id="UP000000245"/>
    </source>
</evidence>
<reference evidence="12 13" key="1">
    <citation type="submission" date="2007-05" db="EMBL/GenBank/DDBJ databases">
        <title>Complete sequence of plasmid3 pACRY03 of Acidiphilium cryptum JF-5.</title>
        <authorList>
            <consortium name="US DOE Joint Genome Institute"/>
            <person name="Copeland A."/>
            <person name="Lucas S."/>
            <person name="Lapidus A."/>
            <person name="Barry K."/>
            <person name="Detter J.C."/>
            <person name="Glavina del Rio T."/>
            <person name="Hammon N."/>
            <person name="Israni S."/>
            <person name="Dalin E."/>
            <person name="Tice H."/>
            <person name="Pitluck S."/>
            <person name="Sims D."/>
            <person name="Brettin T."/>
            <person name="Bruce D."/>
            <person name="Han C."/>
            <person name="Schmutz J."/>
            <person name="Larimer F."/>
            <person name="Land M."/>
            <person name="Hauser L."/>
            <person name="Kyrpides N."/>
            <person name="Kim E."/>
            <person name="Magnuson T."/>
            <person name="Richardson P."/>
        </authorList>
    </citation>
    <scope>NUCLEOTIDE SEQUENCE [LARGE SCALE GENOMIC DNA]</scope>
    <source>
        <strain evidence="13">JF-5</strain>
        <plasmid evidence="13">Plasmid pACRY03</plasmid>
    </source>
</reference>
<dbReference type="GO" id="GO:0008556">
    <property type="term" value="F:P-type potassium transmembrane transporter activity"/>
    <property type="evidence" value="ECO:0007669"/>
    <property type="project" value="InterPro"/>
</dbReference>
<dbReference type="GO" id="GO:0016787">
    <property type="term" value="F:hydrolase activity"/>
    <property type="evidence" value="ECO:0007669"/>
    <property type="project" value="UniProtKB-KW"/>
</dbReference>
<dbReference type="InterPro" id="IPR003820">
    <property type="entry name" value="KdpC"/>
</dbReference>
<evidence type="ECO:0000256" key="8">
    <source>
        <dbReference type="ARBA" id="ARBA00022989"/>
    </source>
</evidence>
<evidence type="ECO:0000256" key="6">
    <source>
        <dbReference type="ARBA" id="ARBA00022840"/>
    </source>
</evidence>
<keyword evidence="9 11" id="KW-0406">Ion transport</keyword>
<evidence type="ECO:0000313" key="12">
    <source>
        <dbReference type="EMBL" id="ABQ29092.1"/>
    </source>
</evidence>
<dbReference type="PIRSF" id="PIRSF001296">
    <property type="entry name" value="K_ATPase_KdpC"/>
    <property type="match status" value="1"/>
</dbReference>
<keyword evidence="1 11" id="KW-0813">Transport</keyword>
<name>A5FU10_ACICJ</name>
<keyword evidence="8 11" id="KW-1133">Transmembrane helix</keyword>
<accession>A5FU10</accession>
<evidence type="ECO:0000256" key="7">
    <source>
        <dbReference type="ARBA" id="ARBA00022958"/>
    </source>
</evidence>
<keyword evidence="3 11" id="KW-0633">Potassium transport</keyword>
<gene>
    <name evidence="11" type="primary">kdpC</name>
    <name evidence="12" type="ordered locus">Acry_3490</name>
</gene>
<dbReference type="PANTHER" id="PTHR30042">
    <property type="entry name" value="POTASSIUM-TRANSPORTING ATPASE C CHAIN"/>
    <property type="match status" value="1"/>
</dbReference>
<keyword evidence="13" id="KW-1185">Reference proteome</keyword>
<dbReference type="KEGG" id="acr:Acry_3490"/>
<keyword evidence="12" id="KW-0378">Hydrolase</keyword>
<comment type="similarity">
    <text evidence="11">Belongs to the KdpC family.</text>
</comment>
<comment type="subcellular location">
    <subcellularLocation>
        <location evidence="11">Cell inner membrane</location>
        <topology evidence="11">Single-pass membrane protein</topology>
    </subcellularLocation>
</comment>
<keyword evidence="7 11" id="KW-0630">Potassium</keyword>
<dbReference type="Pfam" id="PF02669">
    <property type="entry name" value="KdpC"/>
    <property type="match status" value="1"/>
</dbReference>
<dbReference type="NCBIfam" id="NF001454">
    <property type="entry name" value="PRK00315.1"/>
    <property type="match status" value="1"/>
</dbReference>
<evidence type="ECO:0000256" key="9">
    <source>
        <dbReference type="ARBA" id="ARBA00023065"/>
    </source>
</evidence>
<evidence type="ECO:0000256" key="5">
    <source>
        <dbReference type="ARBA" id="ARBA00022741"/>
    </source>
</evidence>
<evidence type="ECO:0000256" key="10">
    <source>
        <dbReference type="ARBA" id="ARBA00023136"/>
    </source>
</evidence>
<evidence type="ECO:0000256" key="1">
    <source>
        <dbReference type="ARBA" id="ARBA00022448"/>
    </source>
</evidence>
<comment type="subunit">
    <text evidence="11">The system is composed of three essential subunits: KdpA, KdpB and KdpC.</text>
</comment>
<keyword evidence="12" id="KW-0614">Plasmid</keyword>
<dbReference type="EMBL" id="CP000691">
    <property type="protein sequence ID" value="ABQ29092.1"/>
    <property type="molecule type" value="Genomic_DNA"/>
</dbReference>
<proteinExistence type="inferred from homology"/>
<dbReference type="AlphaFoldDB" id="A5FU10"/>
<sequence length="199" mass="20679">MLRELRPAFSLVVLFTLLLGLAAPLAVTGLAQLVFPFEANGSLIRVHGQAVGSALIGQDFRGAQWFHSRPSALTGTNAKGQTIPTPYDASESGASNLGPTSKALVAHVTARIAAYRKAYGPGPVPDDAATSSGSGLDPDISLANALRQAPAVARARGMPAATVERLVRRLAVRPAFGVIGTAHVDVLRLNLALARNSQK</sequence>
<evidence type="ECO:0000256" key="3">
    <source>
        <dbReference type="ARBA" id="ARBA00022538"/>
    </source>
</evidence>
<keyword evidence="6 11" id="KW-0067">ATP-binding</keyword>
<evidence type="ECO:0000256" key="2">
    <source>
        <dbReference type="ARBA" id="ARBA00022475"/>
    </source>
</evidence>
<keyword evidence="2 11" id="KW-1003">Cell membrane</keyword>
<organism evidence="12 13">
    <name type="scientific">Acidiphilium cryptum (strain JF-5)</name>
    <dbReference type="NCBI Taxonomy" id="349163"/>
    <lineage>
        <taxon>Bacteria</taxon>
        <taxon>Pseudomonadati</taxon>
        <taxon>Pseudomonadota</taxon>
        <taxon>Alphaproteobacteria</taxon>
        <taxon>Acetobacterales</taxon>
        <taxon>Acidocellaceae</taxon>
        <taxon>Acidiphilium</taxon>
    </lineage>
</organism>
<evidence type="ECO:0000256" key="11">
    <source>
        <dbReference type="HAMAP-Rule" id="MF_00276"/>
    </source>
</evidence>
<dbReference type="NCBIfam" id="TIGR00681">
    <property type="entry name" value="kdpC"/>
    <property type="match status" value="1"/>
</dbReference>
<dbReference type="GO" id="GO:0005886">
    <property type="term" value="C:plasma membrane"/>
    <property type="evidence" value="ECO:0007669"/>
    <property type="project" value="UniProtKB-SubCell"/>
</dbReference>
<evidence type="ECO:0000256" key="4">
    <source>
        <dbReference type="ARBA" id="ARBA00022692"/>
    </source>
</evidence>
<comment type="function">
    <text evidence="11">Part of the high-affinity ATP-driven potassium transport (or Kdp) system, which catalyzes the hydrolysis of ATP coupled with the electrogenic transport of potassium into the cytoplasm. This subunit acts as a catalytic chaperone that increases the ATP-binding affinity of the ATP-hydrolyzing subunit KdpB by the formation of a transient KdpB/KdpC/ATP ternary complex.</text>
</comment>
<dbReference type="Proteomes" id="UP000000245">
    <property type="component" value="Plasmid pACRY03"/>
</dbReference>
<keyword evidence="4 11" id="KW-0812">Transmembrane</keyword>
<dbReference type="HAMAP" id="MF_00276">
    <property type="entry name" value="KdpC"/>
    <property type="match status" value="1"/>
</dbReference>
<geneLocation type="plasmid" evidence="12 13">
    <name>pACRY03</name>
</geneLocation>
<keyword evidence="10 11" id="KW-0472">Membrane</keyword>